<name>A0A1X6YWW2_9RHOB</name>
<evidence type="ECO:0000313" key="2">
    <source>
        <dbReference type="Proteomes" id="UP000193963"/>
    </source>
</evidence>
<dbReference type="RefSeq" id="WP_085887305.1">
    <property type="nucleotide sequence ID" value="NZ_FWFN01000003.1"/>
</dbReference>
<dbReference type="OrthoDB" id="7456251at2"/>
<accession>A0A1X6YWW2</accession>
<protein>
    <submittedName>
        <fullName evidence="1">Uncharacterized protein</fullName>
    </submittedName>
</protein>
<reference evidence="2" key="1">
    <citation type="submission" date="2017-03" db="EMBL/GenBank/DDBJ databases">
        <authorList>
            <person name="Rodrigo-Torres L."/>
            <person name="Arahal R.D."/>
            <person name="Lucena T."/>
        </authorList>
    </citation>
    <scope>NUCLEOTIDE SEQUENCE [LARGE SCALE GENOMIC DNA]</scope>
    <source>
        <strain evidence="2">CECT 7751</strain>
    </source>
</reference>
<gene>
    <name evidence="1" type="ORF">PSM7751_01404</name>
</gene>
<proteinExistence type="predicted"/>
<sequence>MYIAREFSPDLDQVRTSLVEDDAPAWDVETSYPLNARVVRGHRIYQSAIEDNLGLDPLLEDQSVLAARWVFDSFTNAFACFDGVLTNATVATEDPGAEVPWLDPGLGINPTSAPIIIEIDGLQGIDTLILFGVMANSARLICFDVVDTVLLDEETNLSGRQVSNWWEWFLEPFTGFSDKLVNLNLPGTTRRVLVALSGSAVTLGEVFLGDRLFVGKGMAQHTVGRSISGSRYSFNDYGALTLARGPTRVEMDYAVVAPKLLWDQVKPQLDRLSGTLVASIGAELRPSSIHFGILGPVQWAEDLPDEYEYSFTIMGVS</sequence>
<evidence type="ECO:0000313" key="1">
    <source>
        <dbReference type="EMBL" id="SLN34118.1"/>
    </source>
</evidence>
<dbReference type="AlphaFoldDB" id="A0A1X6YWW2"/>
<organism evidence="1 2">
    <name type="scientific">Pseudooceanicola marinus</name>
    <dbReference type="NCBI Taxonomy" id="396013"/>
    <lineage>
        <taxon>Bacteria</taxon>
        <taxon>Pseudomonadati</taxon>
        <taxon>Pseudomonadota</taxon>
        <taxon>Alphaproteobacteria</taxon>
        <taxon>Rhodobacterales</taxon>
        <taxon>Paracoccaceae</taxon>
        <taxon>Pseudooceanicola</taxon>
    </lineage>
</organism>
<dbReference type="Proteomes" id="UP000193963">
    <property type="component" value="Unassembled WGS sequence"/>
</dbReference>
<dbReference type="EMBL" id="FWFN01000003">
    <property type="protein sequence ID" value="SLN34118.1"/>
    <property type="molecule type" value="Genomic_DNA"/>
</dbReference>
<keyword evidence="2" id="KW-1185">Reference proteome</keyword>